<organism evidence="1 2">
    <name type="scientific">Bartonella krasnovii</name>
    <dbReference type="NCBI Taxonomy" id="2267275"/>
    <lineage>
        <taxon>Bacteria</taxon>
        <taxon>Pseudomonadati</taxon>
        <taxon>Pseudomonadota</taxon>
        <taxon>Alphaproteobacteria</taxon>
        <taxon>Hyphomicrobiales</taxon>
        <taxon>Bartonellaceae</taxon>
        <taxon>Bartonella</taxon>
    </lineage>
</organism>
<evidence type="ECO:0000313" key="2">
    <source>
        <dbReference type="Proteomes" id="UP000321311"/>
    </source>
</evidence>
<dbReference type="KEGG" id="barn:D1092_02575"/>
<accession>A0A5B9D026</accession>
<dbReference type="Proteomes" id="UP000321311">
    <property type="component" value="Chromosome"/>
</dbReference>
<name>A0A5B9D026_9HYPH</name>
<dbReference type="EMBL" id="CP031844">
    <property type="protein sequence ID" value="QEE11913.1"/>
    <property type="molecule type" value="Genomic_DNA"/>
</dbReference>
<gene>
    <name evidence="1" type="ORF">D1092_02575</name>
</gene>
<protein>
    <submittedName>
        <fullName evidence="1">Putative genomic island protein</fullName>
    </submittedName>
</protein>
<sequence>MDIQKEIKIWANEKLKIMGHGSRTELAKHMGLHTSVVSKMLSVDDNKEKRSISADELVRLTSFFKALPPHFIPDNCDDYFLKLYSSAKPEHRKAVISFLRSLQEADEK</sequence>
<proteinExistence type="predicted"/>
<dbReference type="RefSeq" id="WP_120122054.1">
    <property type="nucleotide sequence ID" value="NZ_CP031844.2"/>
</dbReference>
<dbReference type="GeneID" id="71061037"/>
<reference evidence="2" key="1">
    <citation type="submission" date="2019-07" db="EMBL/GenBank/DDBJ databases">
        <title>Bartonella kosoyii sp. nov. and Bartonella krasnovii sp. nov., two novel members of the Bartonella elizabethae complex sensu lato, isolated from black rats and wild desert rodent-fleas.</title>
        <authorList>
            <person name="Gutierrez R."/>
            <person name="Shalit T."/>
            <person name="Markus B."/>
            <person name="Yuan C."/>
            <person name="Nachum-Biala Y."/>
            <person name="Elad D."/>
            <person name="Harrus S."/>
        </authorList>
    </citation>
    <scope>NUCLEOTIDE SEQUENCE [LARGE SCALE GENOMIC DNA]</scope>
    <source>
        <strain evidence="2">OE 1-1</strain>
    </source>
</reference>
<dbReference type="AlphaFoldDB" id="A0A5B9D026"/>
<evidence type="ECO:0000313" key="1">
    <source>
        <dbReference type="EMBL" id="QEE11913.1"/>
    </source>
</evidence>
<dbReference type="OrthoDB" id="7923415at2"/>